<dbReference type="Proteomes" id="UP001447188">
    <property type="component" value="Unassembled WGS sequence"/>
</dbReference>
<keyword evidence="5" id="KW-1185">Reference proteome</keyword>
<comment type="caution">
    <text evidence="4">The sequence shown here is derived from an EMBL/GenBank/DDBJ whole genome shotgun (WGS) entry which is preliminary data.</text>
</comment>
<dbReference type="SMART" id="SM00248">
    <property type="entry name" value="ANK"/>
    <property type="match status" value="3"/>
</dbReference>
<accession>A0ABR3G6T0</accession>
<evidence type="ECO:0000256" key="3">
    <source>
        <dbReference type="PROSITE-ProRule" id="PRU00023"/>
    </source>
</evidence>
<keyword evidence="1" id="KW-0677">Repeat</keyword>
<keyword evidence="2 3" id="KW-0040">ANK repeat</keyword>
<dbReference type="InterPro" id="IPR036770">
    <property type="entry name" value="Ankyrin_rpt-contain_sf"/>
</dbReference>
<reference evidence="4 5" key="1">
    <citation type="submission" date="2024-02" db="EMBL/GenBank/DDBJ databases">
        <title>Discinaceae phylogenomics.</title>
        <authorList>
            <person name="Dirks A.C."/>
            <person name="James T.Y."/>
        </authorList>
    </citation>
    <scope>NUCLEOTIDE SEQUENCE [LARGE SCALE GENOMIC DNA]</scope>
    <source>
        <strain evidence="4 5">ACD0624</strain>
    </source>
</reference>
<dbReference type="Pfam" id="PF12796">
    <property type="entry name" value="Ank_2"/>
    <property type="match status" value="1"/>
</dbReference>
<evidence type="ECO:0000313" key="5">
    <source>
        <dbReference type="Proteomes" id="UP001447188"/>
    </source>
</evidence>
<dbReference type="PROSITE" id="PS50088">
    <property type="entry name" value="ANK_REPEAT"/>
    <property type="match status" value="2"/>
</dbReference>
<dbReference type="PROSITE" id="PS50297">
    <property type="entry name" value="ANK_REP_REGION"/>
    <property type="match status" value="1"/>
</dbReference>
<evidence type="ECO:0000256" key="2">
    <source>
        <dbReference type="ARBA" id="ARBA00023043"/>
    </source>
</evidence>
<name>A0ABR3G6T0_9PEZI</name>
<dbReference type="PANTHER" id="PTHR24171">
    <property type="entry name" value="ANKYRIN REPEAT DOMAIN-CONTAINING PROTEIN 39-RELATED"/>
    <property type="match status" value="1"/>
</dbReference>
<evidence type="ECO:0000313" key="4">
    <source>
        <dbReference type="EMBL" id="KAL0631286.1"/>
    </source>
</evidence>
<feature type="repeat" description="ANK" evidence="3">
    <location>
        <begin position="424"/>
        <end position="456"/>
    </location>
</feature>
<dbReference type="InterPro" id="IPR002110">
    <property type="entry name" value="Ankyrin_rpt"/>
</dbReference>
<feature type="repeat" description="ANK" evidence="3">
    <location>
        <begin position="391"/>
        <end position="423"/>
    </location>
</feature>
<sequence length="542" mass="60013">MERKFEKANKKLKAMRKQLDFVTGALAEHIDRSDHRYESLVLTTQLPIVAAIVYKEIFRIGMSRAQTNVSFVDRRQNLLLSRVEHYADFGMHTEDEMRQFVATWPGAIEDRISVAHTACADDVIRIIPFASPDMALVLERGFELIFGRHPLEWKHATVALLQCGASGAPRWRIRFLLHRTCAIVFLATPHRGFNVDDIMPMTDQNSPRLELLRSIQENSGLLRANFNDLVVQLKKHNIRYGRPIRSGAHSIALVKDTACINTDGVLETQIPVNQDHSDVAKFGSRYNDEYLGLASNPERHIHTALGLHTCETLQCLEENVNEISFIQKYEKGLDLGAITTLACVYCTGSPIPAGWRSTSQLKQAMQPSFTHWSTQEQIPTVETPRNELRYSPQTALYPAADKGLVEVIRSLLQAGACVHDSDDQGQNALLCAAEGKSVEVVRLLLQAGSRLEATDTRGNTPLLTAVLGDAQVVRRCDEIARALLANGAPIEAVNLEGRTLQLATSEGDTAVANPLVEYAARGSSTTRLGALMAKVAPAPQKR</sequence>
<proteinExistence type="predicted"/>
<evidence type="ECO:0000256" key="1">
    <source>
        <dbReference type="ARBA" id="ARBA00022737"/>
    </source>
</evidence>
<dbReference type="Gene3D" id="1.25.40.20">
    <property type="entry name" value="Ankyrin repeat-containing domain"/>
    <property type="match status" value="1"/>
</dbReference>
<dbReference type="SUPFAM" id="SSF48403">
    <property type="entry name" value="Ankyrin repeat"/>
    <property type="match status" value="1"/>
</dbReference>
<protein>
    <recommendedName>
        <fullName evidence="6">Ankyrin repeat protein</fullName>
    </recommendedName>
</protein>
<gene>
    <name evidence="4" type="ORF">Q9L58_009851</name>
</gene>
<dbReference type="EMBL" id="JBBBZM010000270">
    <property type="protein sequence ID" value="KAL0631286.1"/>
    <property type="molecule type" value="Genomic_DNA"/>
</dbReference>
<evidence type="ECO:0008006" key="6">
    <source>
        <dbReference type="Google" id="ProtNLM"/>
    </source>
</evidence>
<organism evidence="4 5">
    <name type="scientific">Discina gigas</name>
    <dbReference type="NCBI Taxonomy" id="1032678"/>
    <lineage>
        <taxon>Eukaryota</taxon>
        <taxon>Fungi</taxon>
        <taxon>Dikarya</taxon>
        <taxon>Ascomycota</taxon>
        <taxon>Pezizomycotina</taxon>
        <taxon>Pezizomycetes</taxon>
        <taxon>Pezizales</taxon>
        <taxon>Discinaceae</taxon>
        <taxon>Discina</taxon>
    </lineage>
</organism>